<dbReference type="EMBL" id="APMQ01000037">
    <property type="protein sequence ID" value="ENZ74765.1"/>
    <property type="molecule type" value="Genomic_DNA"/>
</dbReference>
<gene>
    <name evidence="2" type="ORF">OR214_05286</name>
</gene>
<sequence precursor="true">MLWQGFLSMTLPMLEGIGPERAVMYLKKLQGELKDKTPAQLWEELHPDIEGAGRNASPDMPEGWRF</sequence>
<comment type="caution">
    <text evidence="2">The sequence shown here is derived from an EMBL/GenBank/DDBJ whole genome shotgun (WGS) entry which is preliminary data.</text>
</comment>
<reference evidence="2 3" key="1">
    <citation type="journal article" date="2013" name="Genome Announc.">
        <title>Draft Genome Sequence for Ralstonia sp. Strain OR214, a Bacterium with Potential for Bioremediation.</title>
        <authorList>
            <person name="Utturkar S.M."/>
            <person name="Bollmann A."/>
            <person name="Brzoska R.M."/>
            <person name="Klingeman D.M."/>
            <person name="Epstein S.E."/>
            <person name="Palumbo A.V."/>
            <person name="Brown S.D."/>
        </authorList>
    </citation>
    <scope>NUCLEOTIDE SEQUENCE [LARGE SCALE GENOMIC DNA]</scope>
    <source>
        <strain evidence="2 3">OR214</strain>
    </source>
</reference>
<evidence type="ECO:0000313" key="2">
    <source>
        <dbReference type="EMBL" id="ENZ74765.1"/>
    </source>
</evidence>
<dbReference type="PATRIC" id="fig|1264675.3.peg.5211"/>
<proteinExistence type="predicted"/>
<name>R0CDN6_RALPI</name>
<dbReference type="AlphaFoldDB" id="R0CDN6"/>
<evidence type="ECO:0000256" key="1">
    <source>
        <dbReference type="SAM" id="MobiDB-lite"/>
    </source>
</evidence>
<dbReference type="Proteomes" id="UP000013280">
    <property type="component" value="Unassembled WGS sequence"/>
</dbReference>
<protein>
    <submittedName>
        <fullName evidence="2">Uncharacterized protein</fullName>
    </submittedName>
</protein>
<organism evidence="2 3">
    <name type="scientific">Ralstonia pickettii OR214</name>
    <dbReference type="NCBI Taxonomy" id="1264675"/>
    <lineage>
        <taxon>Bacteria</taxon>
        <taxon>Pseudomonadati</taxon>
        <taxon>Pseudomonadota</taxon>
        <taxon>Betaproteobacteria</taxon>
        <taxon>Burkholderiales</taxon>
        <taxon>Burkholderiaceae</taxon>
        <taxon>Ralstonia</taxon>
    </lineage>
</organism>
<feature type="region of interest" description="Disordered" evidence="1">
    <location>
        <begin position="46"/>
        <end position="66"/>
    </location>
</feature>
<evidence type="ECO:0000313" key="3">
    <source>
        <dbReference type="Proteomes" id="UP000013280"/>
    </source>
</evidence>
<accession>R0CDN6</accession>